<accession>A0ABP8YG65</accession>
<dbReference type="Proteomes" id="UP001499882">
    <property type="component" value="Unassembled WGS sequence"/>
</dbReference>
<organism evidence="1 2">
    <name type="scientific">Nocardioides endophyticus</name>
    <dbReference type="NCBI Taxonomy" id="1353775"/>
    <lineage>
        <taxon>Bacteria</taxon>
        <taxon>Bacillati</taxon>
        <taxon>Actinomycetota</taxon>
        <taxon>Actinomycetes</taxon>
        <taxon>Propionibacteriales</taxon>
        <taxon>Nocardioidaceae</taxon>
        <taxon>Nocardioides</taxon>
    </lineage>
</organism>
<sequence>MLLVLECVAIVRYLRSDDSDPQSAAPTVLPLLAPVDLPERGSLVLSEIRADGSVEVSQWLRDGDGIDELSLAAPVMNGRTGSIRATDGRLVAADGTVIADDLTIGAESRLVRFDDSTTMLRATYVLRGVVERSATVTGRLSARVVSLDADLSALSGPTVVVVEVEAGGEVRGLACANARSAVELLRPCGTPDGSRWRVRLDPVSREDRVAAVVDLP</sequence>
<name>A0ABP8YG65_9ACTN</name>
<evidence type="ECO:0000313" key="1">
    <source>
        <dbReference type="EMBL" id="GAA4729249.1"/>
    </source>
</evidence>
<evidence type="ECO:0000313" key="2">
    <source>
        <dbReference type="Proteomes" id="UP001499882"/>
    </source>
</evidence>
<gene>
    <name evidence="1" type="ORF">GCM10023350_10670</name>
</gene>
<comment type="caution">
    <text evidence="1">The sequence shown here is derived from an EMBL/GenBank/DDBJ whole genome shotgun (WGS) entry which is preliminary data.</text>
</comment>
<keyword evidence="2" id="KW-1185">Reference proteome</keyword>
<protein>
    <submittedName>
        <fullName evidence="1">Uncharacterized protein</fullName>
    </submittedName>
</protein>
<reference evidence="2" key="1">
    <citation type="journal article" date="2019" name="Int. J. Syst. Evol. Microbiol.">
        <title>The Global Catalogue of Microorganisms (GCM) 10K type strain sequencing project: providing services to taxonomists for standard genome sequencing and annotation.</title>
        <authorList>
            <consortium name="The Broad Institute Genomics Platform"/>
            <consortium name="The Broad Institute Genome Sequencing Center for Infectious Disease"/>
            <person name="Wu L."/>
            <person name="Ma J."/>
        </authorList>
    </citation>
    <scope>NUCLEOTIDE SEQUENCE [LARGE SCALE GENOMIC DNA]</scope>
    <source>
        <strain evidence="2">JCM 18532</strain>
    </source>
</reference>
<proteinExistence type="predicted"/>
<dbReference type="EMBL" id="BAABKN010000006">
    <property type="protein sequence ID" value="GAA4729249.1"/>
    <property type="molecule type" value="Genomic_DNA"/>
</dbReference>